<dbReference type="PANTHER" id="PTHR21277:SF5">
    <property type="entry name" value="TRANSCRIPTIONAL ADAPTER 1"/>
    <property type="match status" value="1"/>
</dbReference>
<evidence type="ECO:0000256" key="5">
    <source>
        <dbReference type="SAM" id="MobiDB-lite"/>
    </source>
</evidence>
<dbReference type="AlphaFoldDB" id="A0A0D2B4F6"/>
<comment type="subcellular location">
    <subcellularLocation>
        <location evidence="1">Nucleus</location>
    </subcellularLocation>
</comment>
<proteinExistence type="predicted"/>
<reference evidence="6 7" key="1">
    <citation type="submission" date="2015-01" db="EMBL/GenBank/DDBJ databases">
        <title>The Genome Sequence of Exophiala spinifera CBS89968.</title>
        <authorList>
            <consortium name="The Broad Institute Genomics Platform"/>
            <person name="Cuomo C."/>
            <person name="de Hoog S."/>
            <person name="Gorbushina A."/>
            <person name="Stielow B."/>
            <person name="Teixiera M."/>
            <person name="Abouelleil A."/>
            <person name="Chapman S.B."/>
            <person name="Priest M."/>
            <person name="Young S.K."/>
            <person name="Wortman J."/>
            <person name="Nusbaum C."/>
            <person name="Birren B."/>
        </authorList>
    </citation>
    <scope>NUCLEOTIDE SEQUENCE [LARGE SCALE GENOMIC DNA]</scope>
    <source>
        <strain evidence="6 7">CBS 89968</strain>
    </source>
</reference>
<evidence type="ECO:0000256" key="4">
    <source>
        <dbReference type="ARBA" id="ARBA00023242"/>
    </source>
</evidence>
<dbReference type="PANTHER" id="PTHR21277">
    <property type="entry name" value="TRANSCRIPTIONAL ADAPTER 1"/>
    <property type="match status" value="1"/>
</dbReference>
<protein>
    <recommendedName>
        <fullName evidence="8">Transcriptional coactivator HFI1/ADA1</fullName>
    </recommendedName>
</protein>
<dbReference type="STRING" id="91928.A0A0D2B4F6"/>
<keyword evidence="4" id="KW-0539">Nucleus</keyword>
<evidence type="ECO:0008006" key="8">
    <source>
        <dbReference type="Google" id="ProtNLM"/>
    </source>
</evidence>
<evidence type="ECO:0000256" key="1">
    <source>
        <dbReference type="ARBA" id="ARBA00004123"/>
    </source>
</evidence>
<dbReference type="Proteomes" id="UP000053328">
    <property type="component" value="Unassembled WGS sequence"/>
</dbReference>
<dbReference type="Pfam" id="PF12767">
    <property type="entry name" value="SAGA-Tad1"/>
    <property type="match status" value="1"/>
</dbReference>
<dbReference type="GO" id="GO:0005634">
    <property type="term" value="C:nucleus"/>
    <property type="evidence" value="ECO:0007669"/>
    <property type="project" value="UniProtKB-SubCell"/>
</dbReference>
<evidence type="ECO:0000256" key="2">
    <source>
        <dbReference type="ARBA" id="ARBA00023015"/>
    </source>
</evidence>
<accession>A0A0D2B4F6</accession>
<dbReference type="OrthoDB" id="10264870at2759"/>
<dbReference type="InterPro" id="IPR024738">
    <property type="entry name" value="Hfi1/Tada1"/>
</dbReference>
<dbReference type="EMBL" id="KN847496">
    <property type="protein sequence ID" value="KIW13833.1"/>
    <property type="molecule type" value="Genomic_DNA"/>
</dbReference>
<dbReference type="GO" id="GO:0006357">
    <property type="term" value="P:regulation of transcription by RNA polymerase II"/>
    <property type="evidence" value="ECO:0007669"/>
    <property type="project" value="TreeGrafter"/>
</dbReference>
<sequence>MASFDETFNPAALTRSDTVTSTAANTKAPPGSASKSSKTSQSYPRVDLEPLYAELKSLIGHNWETYYDALTRFIRGELNAREFGDLCDAFIYASPQTEHAHNSLILAVLCNASRDPPEPGLAAWVSASTDKSALAAANKPAITSDVGEQRLKSEVMSLPARDRRRLKAATNDKEEEAASAAANRNQYEESYMTGRIRAPENISASGTVAGGITKTNWEMEIRKRYMQPLFAETLEFPDANTIHARIVPLCYEEGVANGCSLQCAEYVAISAENYIKSMIGEVFDRVRSNGPRYDENSASGGILTSRYKRAIAREEAEVKMGKLSKTRDDDLLPCEAAAAYSRRPIGMSDLQLARATGPIPWNQMPLVDWTIGNASAGYDYEEWHARKQEMSNKSGMENGHITGHKIESLDDSVDVDGVNDNYGWEGAGDDERTGLQNVLADCLSAGG</sequence>
<feature type="region of interest" description="Disordered" evidence="5">
    <location>
        <begin position="15"/>
        <end position="41"/>
    </location>
</feature>
<dbReference type="GeneID" id="27333696"/>
<feature type="compositionally biased region" description="Low complexity" evidence="5">
    <location>
        <begin position="26"/>
        <end position="41"/>
    </location>
</feature>
<dbReference type="GO" id="GO:0000124">
    <property type="term" value="C:SAGA complex"/>
    <property type="evidence" value="ECO:0007669"/>
    <property type="project" value="TreeGrafter"/>
</dbReference>
<feature type="region of interest" description="Disordered" evidence="5">
    <location>
        <begin position="162"/>
        <end position="184"/>
    </location>
</feature>
<organism evidence="6 7">
    <name type="scientific">Exophiala spinifera</name>
    <dbReference type="NCBI Taxonomy" id="91928"/>
    <lineage>
        <taxon>Eukaryota</taxon>
        <taxon>Fungi</taxon>
        <taxon>Dikarya</taxon>
        <taxon>Ascomycota</taxon>
        <taxon>Pezizomycotina</taxon>
        <taxon>Eurotiomycetes</taxon>
        <taxon>Chaetothyriomycetidae</taxon>
        <taxon>Chaetothyriales</taxon>
        <taxon>Herpotrichiellaceae</taxon>
        <taxon>Exophiala</taxon>
    </lineage>
</organism>
<gene>
    <name evidence="6" type="ORF">PV08_06613</name>
</gene>
<dbReference type="GO" id="GO:0003713">
    <property type="term" value="F:transcription coactivator activity"/>
    <property type="evidence" value="ECO:0007669"/>
    <property type="project" value="TreeGrafter"/>
</dbReference>
<dbReference type="VEuPathDB" id="FungiDB:PV08_06613"/>
<keyword evidence="2" id="KW-0805">Transcription regulation</keyword>
<evidence type="ECO:0000256" key="3">
    <source>
        <dbReference type="ARBA" id="ARBA00023163"/>
    </source>
</evidence>
<keyword evidence="7" id="KW-1185">Reference proteome</keyword>
<name>A0A0D2B4F6_9EURO</name>
<feature type="compositionally biased region" description="Polar residues" evidence="5">
    <location>
        <begin position="15"/>
        <end position="25"/>
    </location>
</feature>
<evidence type="ECO:0000313" key="6">
    <source>
        <dbReference type="EMBL" id="KIW13833.1"/>
    </source>
</evidence>
<dbReference type="RefSeq" id="XP_016234049.1">
    <property type="nucleotide sequence ID" value="XM_016380947.1"/>
</dbReference>
<dbReference type="HOGENOM" id="CLU_038277_1_0_1"/>
<keyword evidence="3" id="KW-0804">Transcription</keyword>
<evidence type="ECO:0000313" key="7">
    <source>
        <dbReference type="Proteomes" id="UP000053328"/>
    </source>
</evidence>